<organism evidence="4">
    <name type="scientific">Klebsormidium nitens</name>
    <name type="common">Green alga</name>
    <name type="synonym">Ulothrix nitens</name>
    <dbReference type="NCBI Taxonomy" id="105231"/>
    <lineage>
        <taxon>Eukaryota</taxon>
        <taxon>Viridiplantae</taxon>
        <taxon>Streptophyta</taxon>
        <taxon>Klebsormidiophyceae</taxon>
        <taxon>Klebsormidiales</taxon>
        <taxon>Klebsormidiaceae</taxon>
        <taxon>Klebsormidium</taxon>
    </lineage>
</organism>
<feature type="region of interest" description="Disordered" evidence="2">
    <location>
        <begin position="1"/>
        <end position="31"/>
    </location>
</feature>
<dbReference type="AlphaFoldDB" id="A0AAU7YU41"/>
<evidence type="ECO:0000259" key="3">
    <source>
        <dbReference type="Pfam" id="PF13839"/>
    </source>
</evidence>
<dbReference type="InterPro" id="IPR026057">
    <property type="entry name" value="TBL_C"/>
</dbReference>
<protein>
    <submittedName>
        <fullName evidence="4">Pectin O-acetyltransferase 1</fullName>
    </submittedName>
</protein>
<evidence type="ECO:0000256" key="1">
    <source>
        <dbReference type="ARBA" id="ARBA00007727"/>
    </source>
</evidence>
<reference evidence="4" key="1">
    <citation type="journal article" date="2024" name="Plant Cell Physiol.">
        <title>Ancient origin of acetyltransferases catalyzing O-acetylation of plant cell wall polysaccharides.</title>
        <authorList>
            <person name="Zhong R."/>
            <person name="Adams E.R."/>
            <person name="Ye Z.H."/>
        </authorList>
    </citation>
    <scope>NUCLEOTIDE SEQUENCE</scope>
</reference>
<accession>A0AAU7YU41</accession>
<dbReference type="GO" id="GO:0016413">
    <property type="term" value="F:O-acetyltransferase activity"/>
    <property type="evidence" value="ECO:0007669"/>
    <property type="project" value="InterPro"/>
</dbReference>
<evidence type="ECO:0000256" key="2">
    <source>
        <dbReference type="SAM" id="MobiDB-lite"/>
    </source>
</evidence>
<dbReference type="PANTHER" id="PTHR32285:SF48">
    <property type="entry name" value="PROTEIN TRICHOME BIREFRINGENCE-LIKE 19"/>
    <property type="match status" value="1"/>
</dbReference>
<evidence type="ECO:0000313" key="4">
    <source>
        <dbReference type="EMBL" id="XCB13521.1"/>
    </source>
</evidence>
<dbReference type="InterPro" id="IPR029962">
    <property type="entry name" value="TBL"/>
</dbReference>
<sequence length="620" mass="67778">MCEKAAGKAHRGGDGSRSRHPPKSEPDVPSLTKMSPALWRALSRGFGDRTGTVPLVLALLVALSLFSSCFSEVQIEGAYSDYMQRVLSSIVTPPKVYPGLIKRHGVKFPRVSHAHGDGDLAEDDKGGFSREATVFGEERGVSGSAVRELSEAVREKIGIVQTVFNPAQGAFLVTANNSSLVEEVGSSGQLVSVGNLVLNLTNPSLINLTNPIILDPLVLPNPVNSSLAKHEGLSLVTLNLSSGLNVSRVTPPPVVLTSTGGKSSSKGMMPTPKFWPAAFYKPGSAAYDKRCDLGDGEWVLGPKRMNISNCPFASQTKERCAWRFAREPNYRDFRWQPRGCALPEFDASSFLHRWANKTILVAGDSLGRNFYGSFMCHLSHGGSLNLDANASAAAGFQIFRNEEHNITIGRAMSEFLVMKETSQEAFSRLNQTAGKNGFILQIDRADPLWARLLPRADLLILNSGHWWMGGGKEKLFVLDGEYRPDLSWSRAFRIGMKHVRKAVERSGFNGTAIFRTFSPSHYQKGGWNSGGTCDATEPNPQLQLDPYVRNFLDLTRMVFANSTFQVMEISRLSAYRRDGHVGPIAGASATRGVQADCTHWCAEGVTDAWVDILQAMLRTE</sequence>
<dbReference type="EMBL" id="PP856393">
    <property type="protein sequence ID" value="XCB13521.1"/>
    <property type="molecule type" value="mRNA"/>
</dbReference>
<gene>
    <name evidence="4" type="primary">POAT1</name>
</gene>
<feature type="domain" description="Trichome birefringence-like C-terminal" evidence="3">
    <location>
        <begin position="342"/>
        <end position="616"/>
    </location>
</feature>
<dbReference type="Pfam" id="PF13839">
    <property type="entry name" value="PC-Esterase"/>
    <property type="match status" value="1"/>
</dbReference>
<feature type="compositionally biased region" description="Basic and acidic residues" evidence="2">
    <location>
        <begin position="1"/>
        <end position="26"/>
    </location>
</feature>
<comment type="similarity">
    <text evidence="1">Belongs to the PC-esterase family. TBL subfamily.</text>
</comment>
<dbReference type="PANTHER" id="PTHR32285">
    <property type="entry name" value="PROTEIN TRICHOME BIREFRINGENCE-LIKE 9-RELATED"/>
    <property type="match status" value="1"/>
</dbReference>
<proteinExistence type="evidence at transcript level"/>
<name>A0AAU7YU41_KLENI</name>